<dbReference type="RefSeq" id="WP_273895500.1">
    <property type="nucleotide sequence ID" value="NZ_JAMDGP010000071.1"/>
</dbReference>
<comment type="caution">
    <text evidence="1">The sequence shown here is derived from an EMBL/GenBank/DDBJ whole genome shotgun (WGS) entry which is preliminary data.</text>
</comment>
<dbReference type="Proteomes" id="UP001148184">
    <property type="component" value="Unassembled WGS sequence"/>
</dbReference>
<proteinExistence type="predicted"/>
<organism evidence="1 2">
    <name type="scientific">Pseudomonas rubra</name>
    <dbReference type="NCBI Taxonomy" id="2942627"/>
    <lineage>
        <taxon>Bacteria</taxon>
        <taxon>Pseudomonadati</taxon>
        <taxon>Pseudomonadota</taxon>
        <taxon>Gammaproteobacteria</taxon>
        <taxon>Pseudomonadales</taxon>
        <taxon>Pseudomonadaceae</taxon>
        <taxon>Pseudomonas</taxon>
    </lineage>
</organism>
<gene>
    <name evidence="1" type="ORF">M5G17_24775</name>
</gene>
<evidence type="ECO:0008006" key="3">
    <source>
        <dbReference type="Google" id="ProtNLM"/>
    </source>
</evidence>
<sequence>MADRISVNCQAKLSEAITCLTTMYRDKKFVVVSLRPGKDRTLDQNALWFAFYKRIAEMTQIGDPADARRYCKLHFGVQILLNDDQEFRESWYRVMRHLPYEEKLAMMGGCKLFGPDGFPVTSLFNRAQGIAYTDRIVAEFSAKGVFFGDLLGEEAA</sequence>
<dbReference type="EMBL" id="JAMDGZ010000066">
    <property type="protein sequence ID" value="MDD1016886.1"/>
    <property type="molecule type" value="Genomic_DNA"/>
</dbReference>
<keyword evidence="2" id="KW-1185">Reference proteome</keyword>
<dbReference type="Gene3D" id="1.10.3790.10">
    <property type="entry name" value="NinB"/>
    <property type="match status" value="1"/>
</dbReference>
<evidence type="ECO:0000313" key="2">
    <source>
        <dbReference type="Proteomes" id="UP001148184"/>
    </source>
</evidence>
<dbReference type="InterPro" id="IPR036619">
    <property type="entry name" value="NinB_sf"/>
</dbReference>
<evidence type="ECO:0000313" key="1">
    <source>
        <dbReference type="EMBL" id="MDD1016886.1"/>
    </source>
</evidence>
<protein>
    <recommendedName>
        <fullName evidence="3">Prophage PSSB64-02</fullName>
    </recommendedName>
</protein>
<accession>A0ABT5PF06</accession>
<name>A0ABT5PF06_9PSED</name>
<reference evidence="1 2" key="1">
    <citation type="submission" date="2022-05" db="EMBL/GenBank/DDBJ databases">
        <title>Novel Pseudomonas spp. Isolated from a Rainbow Trout Aquaculture Facility.</title>
        <authorList>
            <person name="Testerman T."/>
            <person name="Graf J."/>
        </authorList>
    </citation>
    <scope>NUCLEOTIDE SEQUENCE [LARGE SCALE GENOMIC DNA]</scope>
    <source>
        <strain evidence="1 2">ID1025</strain>
    </source>
</reference>